<comment type="caution">
    <text evidence="2">The sequence shown here is derived from an EMBL/GenBank/DDBJ whole genome shotgun (WGS) entry which is preliminary data.</text>
</comment>
<dbReference type="InterPro" id="IPR035187">
    <property type="entry name" value="Mpm1"/>
</dbReference>
<dbReference type="Pfam" id="PF17234">
    <property type="entry name" value="MPM1"/>
    <property type="match status" value="1"/>
</dbReference>
<dbReference type="EMBL" id="JACBPP010000001">
    <property type="protein sequence ID" value="KAF8005330.1"/>
    <property type="molecule type" value="Genomic_DNA"/>
</dbReference>
<accession>A0A8H7GX06</accession>
<evidence type="ECO:0000313" key="3">
    <source>
        <dbReference type="Proteomes" id="UP000649328"/>
    </source>
</evidence>
<evidence type="ECO:0008006" key="4">
    <source>
        <dbReference type="Google" id="ProtNLM"/>
    </source>
</evidence>
<proteinExistence type="predicted"/>
<dbReference type="Proteomes" id="UP000649328">
    <property type="component" value="Unassembled WGS sequence"/>
</dbReference>
<dbReference type="AlphaFoldDB" id="A0A8H7GX06"/>
<name>A0A8H7GX06_9ASCO</name>
<evidence type="ECO:0000256" key="1">
    <source>
        <dbReference type="SAM" id="MobiDB-lite"/>
    </source>
</evidence>
<organism evidence="2 3">
    <name type="scientific">Metschnikowia pulcherrima</name>
    <dbReference type="NCBI Taxonomy" id="27326"/>
    <lineage>
        <taxon>Eukaryota</taxon>
        <taxon>Fungi</taxon>
        <taxon>Dikarya</taxon>
        <taxon>Ascomycota</taxon>
        <taxon>Saccharomycotina</taxon>
        <taxon>Pichiomycetes</taxon>
        <taxon>Metschnikowiaceae</taxon>
        <taxon>Metschnikowia</taxon>
    </lineage>
</organism>
<dbReference type="OrthoDB" id="4044171at2759"/>
<gene>
    <name evidence="2" type="ORF">HF325_000787</name>
</gene>
<feature type="region of interest" description="Disordered" evidence="1">
    <location>
        <begin position="1"/>
        <end position="30"/>
    </location>
</feature>
<keyword evidence="3" id="KW-1185">Reference proteome</keyword>
<sequence>MARDNETGLTRWQNASSMDDAKQSPSDKLSPYDEDIDKFFGGINELTDKFSDMTKKFVGHTFEHHPIRSWWQSRDQDVGEDNMIDSFFNRPYQTRDAISDAISDTLTTGLGLFRSPFDLFNLFTGSSGVTPYGLFAYQGPSPKEYNTCMKKEGVSLWDSDGYWRCLFPNSKVPAQFLEYKKKQLAGQIVTKDDFEERANAAPASQDGAIDLGEQGVFFRQFGDFLNWKNKSYENERRLAEQQREEFQQSLQYTYGNGNGLREQGDGERKVIGTSLNSSTTTESGEVITKELKTEYFSDGTSVTNSVIKRKPQGAGIWASVEEKSESGDGKPGWFWNSK</sequence>
<feature type="compositionally biased region" description="Polar residues" evidence="1">
    <location>
        <begin position="7"/>
        <end position="27"/>
    </location>
</feature>
<protein>
    <recommendedName>
        <fullName evidence="4">Mitochondrial peculiar membrane protein 1</fullName>
    </recommendedName>
</protein>
<evidence type="ECO:0000313" key="2">
    <source>
        <dbReference type="EMBL" id="KAF8005330.1"/>
    </source>
</evidence>
<reference evidence="2" key="1">
    <citation type="submission" date="2020-10" db="EMBL/GenBank/DDBJ databases">
        <title>The Whole-Genome Sequence of Metschnikowia persimmonesis, a Novel Endophytic Yeast Species Isolated from Medicinal Plant Diospyros kaki Thumb.</title>
        <authorList>
            <person name="Rahmat E."/>
            <person name="Kang Y."/>
        </authorList>
    </citation>
    <scope>NUCLEOTIDE SEQUENCE</scope>
    <source>
        <strain evidence="2">KIOM G15050</strain>
    </source>
</reference>